<proteinExistence type="predicted"/>
<evidence type="ECO:0000313" key="2">
    <source>
        <dbReference type="Proteomes" id="UP001482620"/>
    </source>
</evidence>
<keyword evidence="2" id="KW-1185">Reference proteome</keyword>
<name>A0ABV0UTA0_9TELE</name>
<gene>
    <name evidence="1" type="ORF">ILYODFUR_019084</name>
</gene>
<reference evidence="1 2" key="1">
    <citation type="submission" date="2021-06" db="EMBL/GenBank/DDBJ databases">
        <authorList>
            <person name="Palmer J.M."/>
        </authorList>
    </citation>
    <scope>NUCLEOTIDE SEQUENCE [LARGE SCALE GENOMIC DNA]</scope>
    <source>
        <strain evidence="2">if_2019</strain>
        <tissue evidence="1">Muscle</tissue>
    </source>
</reference>
<organism evidence="1 2">
    <name type="scientific">Ilyodon furcidens</name>
    <name type="common">goldbreast splitfin</name>
    <dbReference type="NCBI Taxonomy" id="33524"/>
    <lineage>
        <taxon>Eukaryota</taxon>
        <taxon>Metazoa</taxon>
        <taxon>Chordata</taxon>
        <taxon>Craniata</taxon>
        <taxon>Vertebrata</taxon>
        <taxon>Euteleostomi</taxon>
        <taxon>Actinopterygii</taxon>
        <taxon>Neopterygii</taxon>
        <taxon>Teleostei</taxon>
        <taxon>Neoteleostei</taxon>
        <taxon>Acanthomorphata</taxon>
        <taxon>Ovalentaria</taxon>
        <taxon>Atherinomorphae</taxon>
        <taxon>Cyprinodontiformes</taxon>
        <taxon>Goodeidae</taxon>
        <taxon>Ilyodon</taxon>
    </lineage>
</organism>
<dbReference type="EMBL" id="JAHRIQ010082989">
    <property type="protein sequence ID" value="MEQ2248434.1"/>
    <property type="molecule type" value="Genomic_DNA"/>
</dbReference>
<protein>
    <submittedName>
        <fullName evidence="1">Uncharacterized protein</fullName>
    </submittedName>
</protein>
<feature type="non-terminal residue" evidence="1">
    <location>
        <position position="1"/>
    </location>
</feature>
<comment type="caution">
    <text evidence="1">The sequence shown here is derived from an EMBL/GenBank/DDBJ whole genome shotgun (WGS) entry which is preliminary data.</text>
</comment>
<feature type="non-terminal residue" evidence="1">
    <location>
        <position position="96"/>
    </location>
</feature>
<dbReference type="Proteomes" id="UP001482620">
    <property type="component" value="Unassembled WGS sequence"/>
</dbReference>
<accession>A0ABV0UTA0</accession>
<sequence>RSQSTWRDKHANYTQKDPRLGLKPGIFLSSCCKETVQPTAPVLRLLPGSREDCPPGDSLVPEPNSQFPAVNISIITCSVSLTDPAPLFLRRWHVDG</sequence>
<evidence type="ECO:0000313" key="1">
    <source>
        <dbReference type="EMBL" id="MEQ2248434.1"/>
    </source>
</evidence>